<name>X0UUE0_9ZZZZ</name>
<dbReference type="InterPro" id="IPR045864">
    <property type="entry name" value="aa-tRNA-synth_II/BPL/LPL"/>
</dbReference>
<evidence type="ECO:0000313" key="1">
    <source>
        <dbReference type="EMBL" id="GAG03918.1"/>
    </source>
</evidence>
<gene>
    <name evidence="1" type="ORF">S01H1_34471</name>
</gene>
<comment type="caution">
    <text evidence="1">The sequence shown here is derived from an EMBL/GenBank/DDBJ whole genome shotgun (WGS) entry which is preliminary data.</text>
</comment>
<feature type="non-terminal residue" evidence="1">
    <location>
        <position position="1"/>
    </location>
</feature>
<reference evidence="1" key="1">
    <citation type="journal article" date="2014" name="Front. Microbiol.">
        <title>High frequency of phylogenetically diverse reductive dehalogenase-homologous genes in deep subseafloor sedimentary metagenomes.</title>
        <authorList>
            <person name="Kawai M."/>
            <person name="Futagami T."/>
            <person name="Toyoda A."/>
            <person name="Takaki Y."/>
            <person name="Nishi S."/>
            <person name="Hori S."/>
            <person name="Arai W."/>
            <person name="Tsubouchi T."/>
            <person name="Morono Y."/>
            <person name="Uchiyama I."/>
            <person name="Ito T."/>
            <person name="Fujiyama A."/>
            <person name="Inagaki F."/>
            <person name="Takami H."/>
        </authorList>
    </citation>
    <scope>NUCLEOTIDE SEQUENCE</scope>
    <source>
        <strain evidence="1">Expedition CK06-06</strain>
    </source>
</reference>
<evidence type="ECO:0008006" key="2">
    <source>
        <dbReference type="Google" id="ProtNLM"/>
    </source>
</evidence>
<organism evidence="1">
    <name type="scientific">marine sediment metagenome</name>
    <dbReference type="NCBI Taxonomy" id="412755"/>
    <lineage>
        <taxon>unclassified sequences</taxon>
        <taxon>metagenomes</taxon>
        <taxon>ecological metagenomes</taxon>
    </lineage>
</organism>
<dbReference type="Gene3D" id="3.30.930.10">
    <property type="entry name" value="Bira Bifunctional Protein, Domain 2"/>
    <property type="match status" value="1"/>
</dbReference>
<protein>
    <recommendedName>
        <fullName evidence="2">Aminoacyl-tRNA synthetase class II (D/K/N) domain-containing protein</fullName>
    </recommendedName>
</protein>
<dbReference type="AlphaFoldDB" id="X0UUE0"/>
<dbReference type="EMBL" id="BARS01021466">
    <property type="protein sequence ID" value="GAG03918.1"/>
    <property type="molecule type" value="Genomic_DNA"/>
</dbReference>
<proteinExistence type="predicted"/>
<sequence>DVIAFPKNNKAKDLMTGAPSEIEESILEECHIEVEDDD</sequence>
<accession>X0UUE0</accession>